<feature type="transmembrane region" description="Helical" evidence="12">
    <location>
        <begin position="188"/>
        <end position="206"/>
    </location>
</feature>
<comment type="subcellular location">
    <subcellularLocation>
        <location evidence="1 12">Endoplasmic reticulum membrane</location>
        <topology evidence="1 12">Multi-pass membrane protein</topology>
    </subcellularLocation>
</comment>
<dbReference type="GO" id="GO:0052917">
    <property type="term" value="F:dol-P-Man:Man(7)GlcNAc(2)-PP-Dol alpha-1,6-mannosyltransferase activity"/>
    <property type="evidence" value="ECO:0007669"/>
    <property type="project" value="UniProtKB-EC"/>
</dbReference>
<proteinExistence type="inferred from homology"/>
<evidence type="ECO:0000313" key="15">
    <source>
        <dbReference type="Proteomes" id="UP000033710"/>
    </source>
</evidence>
<dbReference type="Pfam" id="PF03901">
    <property type="entry name" value="Glyco_transf_22"/>
    <property type="match status" value="1"/>
</dbReference>
<keyword evidence="8 12" id="KW-1133">Transmembrane helix</keyword>
<keyword evidence="7 12" id="KW-0256">Endoplasmic reticulum</keyword>
<evidence type="ECO:0000256" key="8">
    <source>
        <dbReference type="ARBA" id="ARBA00022989"/>
    </source>
</evidence>
<dbReference type="Proteomes" id="UP000033710">
    <property type="component" value="Unassembled WGS sequence"/>
</dbReference>
<evidence type="ECO:0000256" key="11">
    <source>
        <dbReference type="ARBA" id="ARBA00048899"/>
    </source>
</evidence>
<comment type="similarity">
    <text evidence="3 12">Belongs to the glycosyltransferase 22 family.</text>
</comment>
<dbReference type="OrthoDB" id="19039at2759"/>
<dbReference type="GO" id="GO:0006487">
    <property type="term" value="P:protein N-linked glycosylation"/>
    <property type="evidence" value="ECO:0007669"/>
    <property type="project" value="TreeGrafter"/>
</dbReference>
<feature type="transmembrane region" description="Helical" evidence="12">
    <location>
        <begin position="434"/>
        <end position="459"/>
    </location>
</feature>
<comment type="pathway">
    <text evidence="2">Protein modification; protein glycosylation.</text>
</comment>
<dbReference type="RefSeq" id="XP_016588462.1">
    <property type="nucleotide sequence ID" value="XM_016735320.1"/>
</dbReference>
<keyword evidence="9 12" id="KW-0472">Membrane</keyword>
<feature type="transmembrane region" description="Helical" evidence="12">
    <location>
        <begin position="226"/>
        <end position="251"/>
    </location>
</feature>
<dbReference type="PANTHER" id="PTHR22760:SF1">
    <property type="entry name" value="DOL-P-MAN:MAN(7)GLCNAC(2)-PP-DOL ALPHA-1,6-MANNOSYLTRANSFERASE"/>
    <property type="match status" value="1"/>
</dbReference>
<feature type="region of interest" description="Disordered" evidence="13">
    <location>
        <begin position="1"/>
        <end position="29"/>
    </location>
</feature>
<name>A0A0F2MC98_SPOSC</name>
<accession>A0A0F2MC98</accession>
<comment type="catalytic activity">
    <reaction evidence="11">
        <text>an alpha-D-Man-(1-&gt;2)-alpha-D-Man-(1-&gt;2)-alpha-D-Man-(1-&gt;3)-[alpha-D-Man-(1-&gt;2)-alpha-D-Man-(1-&gt;3)-alpha-D-Man-(1-&gt;6)]-beta-D-Man-(1-&gt;4)-beta-D-GlcNAc-(1-&gt;4)-alpha-D-GlcNAc-diphospho-di-trans,poly-cis-dolichol + a di-trans,poly-cis-dolichyl beta-D-mannosyl phosphate = an alpha-D-Man-(1-&gt;2)-alpha-D-Man-(1-&gt;2)-alpha-D-Man-(1-&gt;3)-[alpha-D-Man-(1-&gt;2)-alpha-D-Man-(1-&gt;3)-[alpha-D-Man-(1-&gt;6)]-alpha-D-Man-(1-&gt;6)]-beta-D-Man-(1-&gt;4)-beta-D-GlcNAc-(1-&gt;4)-alpha-D-GlcNAc-diphospho-di-trans,poly-cis-dolichol + a di-trans,poly-cis-dolichyl phosphate + H(+)</text>
        <dbReference type="Rhea" id="RHEA:29535"/>
        <dbReference type="Rhea" id="RHEA-COMP:19498"/>
        <dbReference type="Rhea" id="RHEA-COMP:19501"/>
        <dbReference type="Rhea" id="RHEA-COMP:19518"/>
        <dbReference type="Rhea" id="RHEA-COMP:19519"/>
        <dbReference type="ChEBI" id="CHEBI:15378"/>
        <dbReference type="ChEBI" id="CHEBI:57683"/>
        <dbReference type="ChEBI" id="CHEBI:58211"/>
        <dbReference type="ChEBI" id="CHEBI:132517"/>
        <dbReference type="ChEBI" id="CHEBI:132519"/>
        <dbReference type="EC" id="2.4.1.260"/>
    </reaction>
    <physiologicalReaction direction="left-to-right" evidence="11">
        <dbReference type="Rhea" id="RHEA:29536"/>
    </physiologicalReaction>
</comment>
<gene>
    <name evidence="14" type="ORF">SPSK_08732</name>
</gene>
<sequence>MKNIGENTGHETPRSHRKRELPPGRPRALPRSAPDTFLTLLIPVLVVVHLVVAPYTKVEESFNIQAAHDVLVYGTPVGRGAGLRLEQRYDHFTFPGAVPRTFVGAVLLAGIGQPVIQLANSVGALMGGPAAQTAVRGVLGLANAAAMVALSRSLGAACGPSAARWYVLLQASQFHVLFYASRTLPNTFAFFLTTYAFSFLLSPQGARATRRADIRAGGRIRVALCLLSYAGVVFRAEVAILLAAVAAYLVVAPLATAERIVRTIAVAVAVALALSVPIDSYFWQTFPPVPYWPELHGFLFNVVHGQASAWGTSPWHYYFTSALPRLLLNPLVYVVLIPMALRRPATAGPASLLVWPSLLFVAVYSLQPHKEARFVLYVVPPLTAAAALGADQLTKSVSVLRHQEQERDASTASQNASDRKPAAGGPAVLSRLTWYALVLSIPIAFAASTAMLLVSALNYPGGEALAALRGLATADAVAAAAPASPADTPFVVSAHADVLACMTGVTLFGSAMGATLLSHRFAEEQRHVALARAALAANLDPFDPNADRLLPAAGKKPTAVAGPGQPPQLLVDKTEDPAVLRDPAFWTQFDYVLVEDPKAVVTTAAGSASGQPQSQWDTVAVVEGYAGIEVQRPGQASSRDDDDDEEGTRPTVVGHGATVARLRQAVRSLTGGWWAGPRMAPRIYILRRVKGDGAAMAGSSKAKATA</sequence>
<evidence type="ECO:0000256" key="1">
    <source>
        <dbReference type="ARBA" id="ARBA00004477"/>
    </source>
</evidence>
<dbReference type="UniPathway" id="UPA00378"/>
<evidence type="ECO:0000256" key="3">
    <source>
        <dbReference type="ARBA" id="ARBA00007063"/>
    </source>
</evidence>
<dbReference type="EMBL" id="AXCR01000007">
    <property type="protein sequence ID" value="KJR85786.1"/>
    <property type="molecule type" value="Genomic_DNA"/>
</dbReference>
<dbReference type="AlphaFoldDB" id="A0A0F2MC98"/>
<feature type="transmembrane region" description="Helical" evidence="12">
    <location>
        <begin position="315"/>
        <end position="336"/>
    </location>
</feature>
<reference evidence="14 15" key="2">
    <citation type="journal article" date="2015" name="Eukaryot. Cell">
        <title>Asexual propagation of a virulent clone complex in a human and feline outbreak of sporotrichosis.</title>
        <authorList>
            <person name="Teixeira Mde M."/>
            <person name="Rodrigues A.M."/>
            <person name="Tsui C.K."/>
            <person name="de Almeida L.G."/>
            <person name="Van Diepeningen A.D."/>
            <person name="van den Ende B.G."/>
            <person name="Fernandes G.F."/>
            <person name="Kano R."/>
            <person name="Hamelin R.C."/>
            <person name="Lopes-Bezerra L.M."/>
            <person name="Vasconcelos A.T."/>
            <person name="de Hoog S."/>
            <person name="de Camargo Z.P."/>
            <person name="Felipe M.S."/>
        </authorList>
    </citation>
    <scope>NUCLEOTIDE SEQUENCE [LARGE SCALE GENOMIC DNA]</scope>
    <source>
        <strain evidence="14 15">1099-18</strain>
    </source>
</reference>
<evidence type="ECO:0000256" key="10">
    <source>
        <dbReference type="ARBA" id="ARBA00044721"/>
    </source>
</evidence>
<dbReference type="GO" id="GO:0005789">
    <property type="term" value="C:endoplasmic reticulum membrane"/>
    <property type="evidence" value="ECO:0007669"/>
    <property type="project" value="UniProtKB-SubCell"/>
</dbReference>
<comment type="caution">
    <text evidence="14">The sequence shown here is derived from an EMBL/GenBank/DDBJ whole genome shotgun (WGS) entry which is preliminary data.</text>
</comment>
<evidence type="ECO:0000256" key="7">
    <source>
        <dbReference type="ARBA" id="ARBA00022824"/>
    </source>
</evidence>
<feature type="transmembrane region" description="Helical" evidence="12">
    <location>
        <begin position="36"/>
        <end position="55"/>
    </location>
</feature>
<evidence type="ECO:0000256" key="12">
    <source>
        <dbReference type="RuleBase" id="RU363075"/>
    </source>
</evidence>
<dbReference type="VEuPathDB" id="FungiDB:SPSK_08732"/>
<keyword evidence="5 14" id="KW-0808">Transferase</keyword>
<evidence type="ECO:0000256" key="2">
    <source>
        <dbReference type="ARBA" id="ARBA00004922"/>
    </source>
</evidence>
<dbReference type="GeneID" id="27670597"/>
<comment type="function">
    <text evidence="10">Mannosyltransferase that operates in the biosynthetic pathway of dolichol-linked oligosaccharides, the glycan precursors employed in protein asparagine (N)-glycosylation. The assembly of dolichol-linked oligosaccharides begins on the cytosolic side of the endoplasmic reticulum membrane and finishes in its lumen. The sequential addition of sugars to dolichol pyrophosphate produces dolichol-linked oligosaccharides containing fourteen sugars, including two GlcNAcs, nine mannoses and three glucoses. Once assembled, the oligosaccharide is transferred from the lipid to nascent proteins by oligosaccharyltransferases. In the lumen of the endoplasmic reticulum, adds the eighth mannose residue in an alpha-1,6 linkage onto Man(7)GlcNAc(2)-PP-dolichol to produce Man(8)GlcNAc(2)-PP-dolichol.</text>
</comment>
<evidence type="ECO:0000256" key="9">
    <source>
        <dbReference type="ARBA" id="ARBA00023136"/>
    </source>
</evidence>
<keyword evidence="4 12" id="KW-0328">Glycosyltransferase</keyword>
<evidence type="ECO:0000256" key="5">
    <source>
        <dbReference type="ARBA" id="ARBA00022679"/>
    </source>
</evidence>
<dbReference type="PANTHER" id="PTHR22760">
    <property type="entry name" value="GLYCOSYLTRANSFERASE"/>
    <property type="match status" value="1"/>
</dbReference>
<keyword evidence="6 12" id="KW-0812">Transmembrane</keyword>
<evidence type="ECO:0000256" key="6">
    <source>
        <dbReference type="ARBA" id="ARBA00022692"/>
    </source>
</evidence>
<dbReference type="EC" id="2.4.1.-" evidence="12"/>
<protein>
    <recommendedName>
        <fullName evidence="12">Mannosyltransferase</fullName>
        <ecNumber evidence="12">2.4.1.-</ecNumber>
    </recommendedName>
</protein>
<evidence type="ECO:0000256" key="4">
    <source>
        <dbReference type="ARBA" id="ARBA00022676"/>
    </source>
</evidence>
<evidence type="ECO:0000313" key="14">
    <source>
        <dbReference type="EMBL" id="KJR85786.1"/>
    </source>
</evidence>
<reference evidence="14 15" key="1">
    <citation type="journal article" date="2014" name="BMC Genomics">
        <title>Comparative genomics of the major fungal agents of human and animal Sporotrichosis: Sporothrix schenckii and Sporothrix brasiliensis.</title>
        <authorList>
            <person name="Teixeira M.M."/>
            <person name="de Almeida L.G."/>
            <person name="Kubitschek-Barreira P."/>
            <person name="Alves F.L."/>
            <person name="Kioshima E.S."/>
            <person name="Abadio A.K."/>
            <person name="Fernandes L."/>
            <person name="Derengowski L.S."/>
            <person name="Ferreira K.S."/>
            <person name="Souza R.C."/>
            <person name="Ruiz J.C."/>
            <person name="de Andrade N.C."/>
            <person name="Paes H.C."/>
            <person name="Nicola A.M."/>
            <person name="Albuquerque P."/>
            <person name="Gerber A.L."/>
            <person name="Martins V.P."/>
            <person name="Peconick L.D."/>
            <person name="Neto A.V."/>
            <person name="Chaucanez C.B."/>
            <person name="Silva P.A."/>
            <person name="Cunha O.L."/>
            <person name="de Oliveira F.F."/>
            <person name="dos Santos T.C."/>
            <person name="Barros A.L."/>
            <person name="Soares M.A."/>
            <person name="de Oliveira L.M."/>
            <person name="Marini M.M."/>
            <person name="Villalobos-Duno H."/>
            <person name="Cunha M.M."/>
            <person name="de Hoog S."/>
            <person name="da Silveira J.F."/>
            <person name="Henrissat B."/>
            <person name="Nino-Vega G.A."/>
            <person name="Cisalpino P.S."/>
            <person name="Mora-Montes H.M."/>
            <person name="Almeida S.R."/>
            <person name="Stajich J.E."/>
            <person name="Lopes-Bezerra L.M."/>
            <person name="Vasconcelos A.T."/>
            <person name="Felipe M.S."/>
        </authorList>
    </citation>
    <scope>NUCLEOTIDE SEQUENCE [LARGE SCALE GENOMIC DNA]</scope>
    <source>
        <strain evidence="14 15">1099-18</strain>
    </source>
</reference>
<dbReference type="KEGG" id="ssck:SPSK_08732"/>
<evidence type="ECO:0000256" key="13">
    <source>
        <dbReference type="SAM" id="MobiDB-lite"/>
    </source>
</evidence>
<feature type="region of interest" description="Disordered" evidence="13">
    <location>
        <begin position="630"/>
        <end position="653"/>
    </location>
</feature>
<feature type="region of interest" description="Disordered" evidence="13">
    <location>
        <begin position="404"/>
        <end position="424"/>
    </location>
</feature>
<organism evidence="14 15">
    <name type="scientific">Sporothrix schenckii 1099-18</name>
    <dbReference type="NCBI Taxonomy" id="1397361"/>
    <lineage>
        <taxon>Eukaryota</taxon>
        <taxon>Fungi</taxon>
        <taxon>Dikarya</taxon>
        <taxon>Ascomycota</taxon>
        <taxon>Pezizomycotina</taxon>
        <taxon>Sordariomycetes</taxon>
        <taxon>Sordariomycetidae</taxon>
        <taxon>Ophiostomatales</taxon>
        <taxon>Ophiostomataceae</taxon>
        <taxon>Sporothrix</taxon>
    </lineage>
</organism>
<dbReference type="InterPro" id="IPR005599">
    <property type="entry name" value="GPI_mannosylTrfase"/>
</dbReference>
<feature type="transmembrane region" description="Helical" evidence="12">
    <location>
        <begin position="263"/>
        <end position="283"/>
    </location>
</feature>